<proteinExistence type="predicted"/>
<dbReference type="Proteomes" id="UP000005707">
    <property type="component" value="Unassembled WGS sequence"/>
</dbReference>
<evidence type="ECO:0000313" key="2">
    <source>
        <dbReference type="Proteomes" id="UP000005707"/>
    </source>
</evidence>
<dbReference type="AlphaFoldDB" id="U2FMC4"/>
<organism evidence="1 2">
    <name type="scientific">Haloplasma contractile SSD-17B</name>
    <dbReference type="NCBI Taxonomy" id="1033810"/>
    <lineage>
        <taxon>Bacteria</taxon>
        <taxon>Bacillati</taxon>
        <taxon>Mycoplasmatota</taxon>
        <taxon>Mollicutes</taxon>
        <taxon>Haloplasmatales</taxon>
        <taxon>Haloplasmataceae</taxon>
        <taxon>Haloplasma</taxon>
    </lineage>
</organism>
<comment type="caution">
    <text evidence="1">The sequence shown here is derived from an EMBL/GenBank/DDBJ whole genome shotgun (WGS) entry which is preliminary data.</text>
</comment>
<reference evidence="1 2" key="1">
    <citation type="journal article" date="2011" name="J. Bacteriol.">
        <title>Genome sequence of Haloplasma contractile, an unusual contractile bacterium from a deep-sea anoxic brine lake.</title>
        <authorList>
            <person name="Antunes A."/>
            <person name="Alam I."/>
            <person name="El Dorry H."/>
            <person name="Siam R."/>
            <person name="Robertson A."/>
            <person name="Bajic V.B."/>
            <person name="Stingl U."/>
        </authorList>
    </citation>
    <scope>NUCLEOTIDE SEQUENCE [LARGE SCALE GENOMIC DNA]</scope>
    <source>
        <strain evidence="1 2">SSD-17B</strain>
    </source>
</reference>
<sequence length="76" mass="9070">MYFLIKEDCFCELNVSDNIISLFDFKGPIEQEEVNIIKKIKRIIKRYKKLDEEFLINEFNTGSEYKIVKVPFENAS</sequence>
<keyword evidence="2" id="KW-1185">Reference proteome</keyword>
<gene>
    <name evidence="1" type="ORF">HLPCO_000536</name>
</gene>
<dbReference type="RefSeq" id="WP_008826023.1">
    <property type="nucleotide sequence ID" value="NZ_AFNU02000001.1"/>
</dbReference>
<evidence type="ECO:0000313" key="1">
    <source>
        <dbReference type="EMBL" id="ERJ13870.1"/>
    </source>
</evidence>
<name>U2FMC4_9MOLU</name>
<accession>U2FMC4</accession>
<protein>
    <submittedName>
        <fullName evidence="1">Uncharacterized protein</fullName>
    </submittedName>
</protein>
<dbReference type="EMBL" id="AFNU02000001">
    <property type="protein sequence ID" value="ERJ13870.1"/>
    <property type="molecule type" value="Genomic_DNA"/>
</dbReference>
<dbReference type="InParanoid" id="U2FMC4"/>
<reference evidence="1 2" key="2">
    <citation type="journal article" date="2013" name="PLoS ONE">
        <title>INDIGO - INtegrated Data Warehouse of MIcrobial GenOmes with Examples from the Red Sea Extremophiles.</title>
        <authorList>
            <person name="Alam I."/>
            <person name="Antunes A."/>
            <person name="Kamau A.A."/>
            <person name="Ba Alawi W."/>
            <person name="Kalkatawi M."/>
            <person name="Stingl U."/>
            <person name="Bajic V.B."/>
        </authorList>
    </citation>
    <scope>NUCLEOTIDE SEQUENCE [LARGE SCALE GENOMIC DNA]</scope>
    <source>
        <strain evidence="1 2">SSD-17B</strain>
    </source>
</reference>